<evidence type="ECO:0000313" key="2">
    <source>
        <dbReference type="Proteomes" id="UP000663722"/>
    </source>
</evidence>
<proteinExistence type="predicted"/>
<evidence type="ECO:0000313" key="1">
    <source>
        <dbReference type="EMBL" id="QTA93971.1"/>
    </source>
</evidence>
<accession>A0A975GUM3</accession>
<reference evidence="1" key="1">
    <citation type="journal article" date="2021" name="Microb. Physiol.">
        <title>Proteogenomic Insights into the Physiology of Marine, Sulfate-Reducing, Filamentous Desulfonema limicola and Desulfonema magnum.</title>
        <authorList>
            <person name="Schnaars V."/>
            <person name="Wohlbrand L."/>
            <person name="Scheve S."/>
            <person name="Hinrichs C."/>
            <person name="Reinhardt R."/>
            <person name="Rabus R."/>
        </authorList>
    </citation>
    <scope>NUCLEOTIDE SEQUENCE</scope>
    <source>
        <strain evidence="1">4be13</strain>
    </source>
</reference>
<gene>
    <name evidence="1" type="ORF">dnm_100810</name>
</gene>
<protein>
    <submittedName>
        <fullName evidence="1">Uncharacterized protein</fullName>
    </submittedName>
</protein>
<keyword evidence="2" id="KW-1185">Reference proteome</keyword>
<dbReference type="AlphaFoldDB" id="A0A975GUM3"/>
<dbReference type="KEGG" id="dmm:dnm_100810"/>
<organism evidence="1 2">
    <name type="scientific">Desulfonema magnum</name>
    <dbReference type="NCBI Taxonomy" id="45655"/>
    <lineage>
        <taxon>Bacteria</taxon>
        <taxon>Pseudomonadati</taxon>
        <taxon>Thermodesulfobacteriota</taxon>
        <taxon>Desulfobacteria</taxon>
        <taxon>Desulfobacterales</taxon>
        <taxon>Desulfococcaceae</taxon>
        <taxon>Desulfonema</taxon>
    </lineage>
</organism>
<sequence>MQDKATRVKEPGIFTKKSGFLCRSFFLIHRGCKKLVVFEFWI</sequence>
<dbReference type="EMBL" id="CP061800">
    <property type="protein sequence ID" value="QTA93971.1"/>
    <property type="molecule type" value="Genomic_DNA"/>
</dbReference>
<dbReference type="Proteomes" id="UP000663722">
    <property type="component" value="Chromosome"/>
</dbReference>
<name>A0A975GUM3_9BACT</name>